<dbReference type="SUPFAM" id="SSF54001">
    <property type="entry name" value="Cysteine proteinases"/>
    <property type="match status" value="1"/>
</dbReference>
<proteinExistence type="predicted"/>
<protein>
    <recommendedName>
        <fullName evidence="1">USP domain-containing protein</fullName>
    </recommendedName>
</protein>
<dbReference type="InterPro" id="IPR028889">
    <property type="entry name" value="USP"/>
</dbReference>
<accession>A0A6C0C2T2</accession>
<evidence type="ECO:0000259" key="1">
    <source>
        <dbReference type="PROSITE" id="PS50235"/>
    </source>
</evidence>
<dbReference type="PANTHER" id="PTHR21646:SF23">
    <property type="entry name" value="UBIQUITIN CARBOXYL-TERMINAL HYDROLASE USP2"/>
    <property type="match status" value="1"/>
</dbReference>
<dbReference type="PROSITE" id="PS00973">
    <property type="entry name" value="USP_2"/>
    <property type="match status" value="1"/>
</dbReference>
<dbReference type="PROSITE" id="PS50235">
    <property type="entry name" value="USP_3"/>
    <property type="match status" value="1"/>
</dbReference>
<name>A0A6C0C2T2_9ZZZZ</name>
<sequence length="338" mass="39170">MESNYKDKGLTGLTNLGNTCFINTTLQCLSHTYSFNDFLKKGKYKQKIKKKPEALVLMEWDKLRDMIWGENCIISPGGFLTSVQKVAKIKGKHLFTGFAQNDLPEFLTFIIDCFHTAIMREVSMKIKGTVLTDKDKVAKKCYSMMKDMYKKEYSELLDIFYGIHVSCVKGTQDNTLSCNPEPFLMLDLPIPNVKNTTLVNCFDEYTKKEILDEDNQYINDEGEKVVVKQIEFWKFPDVLIVTLKRFTNSMQKNQCLVDFPLDNLDLSKYVIGYDPKSFNYDLYGICNHSGGVMGGHYYAYVKNANNKWYEFNDARVTEVSEDKLKTPSAYCFFYRKKK</sequence>
<dbReference type="GO" id="GO:0004843">
    <property type="term" value="F:cysteine-type deubiquitinase activity"/>
    <property type="evidence" value="ECO:0007669"/>
    <property type="project" value="InterPro"/>
</dbReference>
<dbReference type="GO" id="GO:0016579">
    <property type="term" value="P:protein deubiquitination"/>
    <property type="evidence" value="ECO:0007669"/>
    <property type="project" value="InterPro"/>
</dbReference>
<dbReference type="InterPro" id="IPR018200">
    <property type="entry name" value="USP_CS"/>
</dbReference>
<dbReference type="AlphaFoldDB" id="A0A6C0C2T2"/>
<dbReference type="CDD" id="cd02674">
    <property type="entry name" value="Peptidase_C19R"/>
    <property type="match status" value="1"/>
</dbReference>
<dbReference type="Gene3D" id="3.90.70.10">
    <property type="entry name" value="Cysteine proteinases"/>
    <property type="match status" value="1"/>
</dbReference>
<dbReference type="InterPro" id="IPR050185">
    <property type="entry name" value="Ub_carboxyl-term_hydrolase"/>
</dbReference>
<dbReference type="InterPro" id="IPR038765">
    <property type="entry name" value="Papain-like_cys_pep_sf"/>
</dbReference>
<dbReference type="Pfam" id="PF00443">
    <property type="entry name" value="UCH"/>
    <property type="match status" value="1"/>
</dbReference>
<reference evidence="2" key="1">
    <citation type="journal article" date="2020" name="Nature">
        <title>Giant virus diversity and host interactions through global metagenomics.</title>
        <authorList>
            <person name="Schulz F."/>
            <person name="Roux S."/>
            <person name="Paez-Espino D."/>
            <person name="Jungbluth S."/>
            <person name="Walsh D.A."/>
            <person name="Denef V.J."/>
            <person name="McMahon K.D."/>
            <person name="Konstantinidis K.T."/>
            <person name="Eloe-Fadrosh E.A."/>
            <person name="Kyrpides N.C."/>
            <person name="Woyke T."/>
        </authorList>
    </citation>
    <scope>NUCLEOTIDE SEQUENCE</scope>
    <source>
        <strain evidence="2">GVMAG-M-3300020185-33</strain>
    </source>
</reference>
<dbReference type="PANTHER" id="PTHR21646">
    <property type="entry name" value="UBIQUITIN CARBOXYL-TERMINAL HYDROLASE"/>
    <property type="match status" value="1"/>
</dbReference>
<evidence type="ECO:0000313" key="2">
    <source>
        <dbReference type="EMBL" id="QHS98995.1"/>
    </source>
</evidence>
<dbReference type="EMBL" id="MN739334">
    <property type="protein sequence ID" value="QHS98995.1"/>
    <property type="molecule type" value="Genomic_DNA"/>
</dbReference>
<feature type="domain" description="USP" evidence="1">
    <location>
        <begin position="11"/>
        <end position="337"/>
    </location>
</feature>
<organism evidence="2">
    <name type="scientific">viral metagenome</name>
    <dbReference type="NCBI Taxonomy" id="1070528"/>
    <lineage>
        <taxon>unclassified sequences</taxon>
        <taxon>metagenomes</taxon>
        <taxon>organismal metagenomes</taxon>
    </lineage>
</organism>
<dbReference type="InterPro" id="IPR001394">
    <property type="entry name" value="Peptidase_C19_UCH"/>
</dbReference>